<evidence type="ECO:0000256" key="8">
    <source>
        <dbReference type="ARBA" id="ARBA00023136"/>
    </source>
</evidence>
<dbReference type="Gene3D" id="1.10.287.130">
    <property type="match status" value="1"/>
</dbReference>
<dbReference type="InterPro" id="IPR036890">
    <property type="entry name" value="HATPase_C_sf"/>
</dbReference>
<evidence type="ECO:0000256" key="1">
    <source>
        <dbReference type="ARBA" id="ARBA00004651"/>
    </source>
</evidence>
<dbReference type="InterPro" id="IPR010559">
    <property type="entry name" value="Sig_transdc_His_kin_internal"/>
</dbReference>
<dbReference type="SUPFAM" id="SSF158472">
    <property type="entry name" value="HAMP domain-like"/>
    <property type="match status" value="1"/>
</dbReference>
<keyword evidence="12" id="KW-1185">Reference proteome</keyword>
<dbReference type="GO" id="GO:0016301">
    <property type="term" value="F:kinase activity"/>
    <property type="evidence" value="ECO:0007669"/>
    <property type="project" value="UniProtKB-KW"/>
</dbReference>
<organism evidence="11 12">
    <name type="scientific">Paenibacillus segetis</name>
    <dbReference type="NCBI Taxonomy" id="1325360"/>
    <lineage>
        <taxon>Bacteria</taxon>
        <taxon>Bacillati</taxon>
        <taxon>Bacillota</taxon>
        <taxon>Bacilli</taxon>
        <taxon>Bacillales</taxon>
        <taxon>Paenibacillaceae</taxon>
        <taxon>Paenibacillus</taxon>
    </lineage>
</organism>
<feature type="domain" description="HAMP" evidence="10">
    <location>
        <begin position="316"/>
        <end position="368"/>
    </location>
</feature>
<evidence type="ECO:0000259" key="10">
    <source>
        <dbReference type="PROSITE" id="PS50885"/>
    </source>
</evidence>
<accession>A0ABQ1Y3M4</accession>
<evidence type="ECO:0000256" key="5">
    <source>
        <dbReference type="ARBA" id="ARBA00022692"/>
    </source>
</evidence>
<dbReference type="CDD" id="cd06225">
    <property type="entry name" value="HAMP"/>
    <property type="match status" value="1"/>
</dbReference>
<dbReference type="InterPro" id="IPR033479">
    <property type="entry name" value="dCache_1"/>
</dbReference>
<dbReference type="Gene3D" id="3.30.565.10">
    <property type="entry name" value="Histidine kinase-like ATPase, C-terminal domain"/>
    <property type="match status" value="1"/>
</dbReference>
<keyword evidence="3" id="KW-0597">Phosphoprotein</keyword>
<dbReference type="Pfam" id="PF00672">
    <property type="entry name" value="HAMP"/>
    <property type="match status" value="1"/>
</dbReference>
<dbReference type="SUPFAM" id="SSF55874">
    <property type="entry name" value="ATPase domain of HSP90 chaperone/DNA topoisomerase II/histidine kinase"/>
    <property type="match status" value="1"/>
</dbReference>
<evidence type="ECO:0000256" key="2">
    <source>
        <dbReference type="ARBA" id="ARBA00022475"/>
    </source>
</evidence>
<comment type="caution">
    <text evidence="11">The sequence shown here is derived from an EMBL/GenBank/DDBJ whole genome shotgun (WGS) entry which is preliminary data.</text>
</comment>
<evidence type="ECO:0000256" key="4">
    <source>
        <dbReference type="ARBA" id="ARBA00022679"/>
    </source>
</evidence>
<dbReference type="Pfam" id="PF06580">
    <property type="entry name" value="His_kinase"/>
    <property type="match status" value="1"/>
</dbReference>
<dbReference type="PROSITE" id="PS50885">
    <property type="entry name" value="HAMP"/>
    <property type="match status" value="1"/>
</dbReference>
<evidence type="ECO:0000256" key="7">
    <source>
        <dbReference type="ARBA" id="ARBA00022989"/>
    </source>
</evidence>
<feature type="transmembrane region" description="Helical" evidence="9">
    <location>
        <begin position="292"/>
        <end position="314"/>
    </location>
</feature>
<keyword evidence="4" id="KW-0808">Transferase</keyword>
<dbReference type="PANTHER" id="PTHR34220">
    <property type="entry name" value="SENSOR HISTIDINE KINASE YPDA"/>
    <property type="match status" value="1"/>
</dbReference>
<evidence type="ECO:0000256" key="9">
    <source>
        <dbReference type="SAM" id="Phobius"/>
    </source>
</evidence>
<dbReference type="PANTHER" id="PTHR34220:SF7">
    <property type="entry name" value="SENSOR HISTIDINE KINASE YPDA"/>
    <property type="match status" value="1"/>
</dbReference>
<name>A0ABQ1Y3M4_9BACL</name>
<dbReference type="InterPro" id="IPR050640">
    <property type="entry name" value="Bact_2-comp_sensor_kinase"/>
</dbReference>
<keyword evidence="5 9" id="KW-0812">Transmembrane</keyword>
<gene>
    <name evidence="11" type="primary">yesM</name>
    <name evidence="11" type="ORF">GCM10008013_01930</name>
</gene>
<protein>
    <submittedName>
        <fullName evidence="11">Sensor histidine kinase YesM</fullName>
    </submittedName>
</protein>
<dbReference type="RefSeq" id="WP_188534945.1">
    <property type="nucleotide sequence ID" value="NZ_BMFT01000001.1"/>
</dbReference>
<keyword evidence="2" id="KW-1003">Cell membrane</keyword>
<keyword evidence="8 9" id="KW-0472">Membrane</keyword>
<dbReference type="InterPro" id="IPR003660">
    <property type="entry name" value="HAMP_dom"/>
</dbReference>
<dbReference type="InterPro" id="IPR003594">
    <property type="entry name" value="HATPase_dom"/>
</dbReference>
<feature type="transmembrane region" description="Helical" evidence="9">
    <location>
        <begin position="13"/>
        <end position="35"/>
    </location>
</feature>
<evidence type="ECO:0000313" key="12">
    <source>
        <dbReference type="Proteomes" id="UP000659344"/>
    </source>
</evidence>
<sequence length="587" mass="68497">MARYFRNSIKTKIMISFLIVIILPTACISISSYSISKALLTERVSESFMDNLSYLGQSLEFDIREWERVMDLLQVNHTIESIFIEKYENDVNYFFDVKKASQVFDDWAYASNMYTYISSLVVIGDNGKILRYGEDVGRLDVEELMQQDWTQKLDQSKGDLVWLGVHENYANFHYRNPYVVSLTKQLDYKKSKAVVFLSFKAQFFFDKLNTKHDPNNDMFLLDSEHRIVYNRDPNKINQLYENQLDFQDKGYSTITDQNGVKRLIAKVPIANTGWNVVETIPLKDLTQGSSRIFEVTTLVFILSFLVSGLIWFIITSRIVNPIQSLASTMNRVRGNESSVMTEIDSRDEIGQLNKSFNYMMKRIDRLHQDNLREQADKNDAEYRALQAQINPHFLYNTLNSIRWMAMIQKADNIREIVEVLGRLLRNTIKMQDKIIPISVELELIKDYIQIQKIRYNDKFEVEYRFEENITEYRTLKFVLQPIIENAIFHGIEPKEGRGTIQIRIYQESAALILEVYDNGVGMLPEIVENLLSAKDDRGSIGIRNVHERIQRTFGEPYGVVIESECGVYTKVQIKQPIIELPLEERHD</sequence>
<dbReference type="Pfam" id="PF02518">
    <property type="entry name" value="HATPase_c"/>
    <property type="match status" value="1"/>
</dbReference>
<dbReference type="SMART" id="SM00304">
    <property type="entry name" value="HAMP"/>
    <property type="match status" value="1"/>
</dbReference>
<evidence type="ECO:0000313" key="11">
    <source>
        <dbReference type="EMBL" id="GGH10485.1"/>
    </source>
</evidence>
<dbReference type="Proteomes" id="UP000659344">
    <property type="component" value="Unassembled WGS sequence"/>
</dbReference>
<evidence type="ECO:0000256" key="6">
    <source>
        <dbReference type="ARBA" id="ARBA00022777"/>
    </source>
</evidence>
<keyword evidence="7 9" id="KW-1133">Transmembrane helix</keyword>
<evidence type="ECO:0000256" key="3">
    <source>
        <dbReference type="ARBA" id="ARBA00022553"/>
    </source>
</evidence>
<comment type="subcellular location">
    <subcellularLocation>
        <location evidence="1">Cell membrane</location>
        <topology evidence="1">Multi-pass membrane protein</topology>
    </subcellularLocation>
</comment>
<reference evidence="12" key="1">
    <citation type="journal article" date="2019" name="Int. J. Syst. Evol. Microbiol.">
        <title>The Global Catalogue of Microorganisms (GCM) 10K type strain sequencing project: providing services to taxonomists for standard genome sequencing and annotation.</title>
        <authorList>
            <consortium name="The Broad Institute Genomics Platform"/>
            <consortium name="The Broad Institute Genome Sequencing Center for Infectious Disease"/>
            <person name="Wu L."/>
            <person name="Ma J."/>
        </authorList>
    </citation>
    <scope>NUCLEOTIDE SEQUENCE [LARGE SCALE GENOMIC DNA]</scope>
    <source>
        <strain evidence="12">CGMCC 1.12769</strain>
    </source>
</reference>
<dbReference type="Gene3D" id="3.30.450.20">
    <property type="entry name" value="PAS domain"/>
    <property type="match status" value="1"/>
</dbReference>
<keyword evidence="6 11" id="KW-0418">Kinase</keyword>
<dbReference type="EMBL" id="BMFT01000001">
    <property type="protein sequence ID" value="GGH10485.1"/>
    <property type="molecule type" value="Genomic_DNA"/>
</dbReference>
<dbReference type="Pfam" id="PF02743">
    <property type="entry name" value="dCache_1"/>
    <property type="match status" value="1"/>
</dbReference>
<proteinExistence type="predicted"/>